<dbReference type="GO" id="GO:0005685">
    <property type="term" value="C:U1 snRNP"/>
    <property type="evidence" value="ECO:0007669"/>
    <property type="project" value="TreeGrafter"/>
</dbReference>
<dbReference type="InterPro" id="IPR035979">
    <property type="entry name" value="RBD_domain_sf"/>
</dbReference>
<dbReference type="SMART" id="SM00360">
    <property type="entry name" value="RRM"/>
    <property type="match status" value="1"/>
</dbReference>
<evidence type="ECO:0000256" key="5">
    <source>
        <dbReference type="ARBA" id="ARBA00023242"/>
    </source>
</evidence>
<reference evidence="10 11" key="1">
    <citation type="journal article" date="2018" name="MBio">
        <title>Comparative Genomics Reveals the Core Gene Toolbox for the Fungus-Insect Symbiosis.</title>
        <authorList>
            <person name="Wang Y."/>
            <person name="Stata M."/>
            <person name="Wang W."/>
            <person name="Stajich J.E."/>
            <person name="White M.M."/>
            <person name="Moncalvo J.M."/>
        </authorList>
    </citation>
    <scope>NUCLEOTIDE SEQUENCE [LARGE SCALE GENOMIC DNA]</scope>
    <source>
        <strain evidence="10 11">SWE-8-4</strain>
    </source>
</reference>
<gene>
    <name evidence="10" type="ORF">BB561_003023</name>
</gene>
<dbReference type="InterPro" id="IPR051183">
    <property type="entry name" value="U1_U11-U12_snRNP_70-35kDa"/>
</dbReference>
<dbReference type="SUPFAM" id="SSF54928">
    <property type="entry name" value="RNA-binding domain, RBD"/>
    <property type="match status" value="1"/>
</dbReference>
<evidence type="ECO:0000256" key="7">
    <source>
        <dbReference type="PROSITE-ProRule" id="PRU00176"/>
    </source>
</evidence>
<feature type="compositionally biased region" description="Basic and acidic residues" evidence="8">
    <location>
        <begin position="234"/>
        <end position="253"/>
    </location>
</feature>
<dbReference type="GO" id="GO:0071004">
    <property type="term" value="C:U2-type prespliceosome"/>
    <property type="evidence" value="ECO:0007669"/>
    <property type="project" value="TreeGrafter"/>
</dbReference>
<dbReference type="PANTHER" id="PTHR13952">
    <property type="entry name" value="U1 SMALL NUCLEAR RIBONUCLEOPROTEIN 70 KD"/>
    <property type="match status" value="1"/>
</dbReference>
<evidence type="ECO:0000256" key="8">
    <source>
        <dbReference type="SAM" id="MobiDB-lite"/>
    </source>
</evidence>
<name>A0A2T9YN90_9FUNG</name>
<keyword evidence="6" id="KW-0687">Ribonucleoprotein</keyword>
<comment type="caution">
    <text evidence="10">The sequence shown here is derived from an EMBL/GenBank/DDBJ whole genome shotgun (WGS) entry which is preliminary data.</text>
</comment>
<dbReference type="AlphaFoldDB" id="A0A2T9YN90"/>
<evidence type="ECO:0000256" key="6">
    <source>
        <dbReference type="ARBA" id="ARBA00023274"/>
    </source>
</evidence>
<proteinExistence type="predicted"/>
<dbReference type="GO" id="GO:0030619">
    <property type="term" value="F:U1 snRNA binding"/>
    <property type="evidence" value="ECO:0007669"/>
    <property type="project" value="InterPro"/>
</dbReference>
<dbReference type="InterPro" id="IPR012677">
    <property type="entry name" value="Nucleotide-bd_a/b_plait_sf"/>
</dbReference>
<feature type="region of interest" description="Disordered" evidence="8">
    <location>
        <begin position="1"/>
        <end position="72"/>
    </location>
</feature>
<dbReference type="Pfam" id="PF00076">
    <property type="entry name" value="RRM_1"/>
    <property type="match status" value="1"/>
</dbReference>
<sequence length="270" mass="30931">MTSKLPPDLLNLFTPRPPLTFVKPLDTEPDKKKGPQLTPLSSYLQILAESASSKHPTTETPAQRKERIEKDRKEKAKLKIEADVLVWKPHENSKATQDPYKTLIVSRLNYQISEKDLLREFERYGSINNIKMVSDLSGKPRGYAFIEYKQERDLRYAYHEADGIRILGKRVVVDVERGRTVKGWRPRRLGGGLGGTRIGSAKVNHTYSGRFDPSRLGSSQTERDDGPQPSSGIQRRDSERYIKRDRDNYDDGGYKNSRSPVPLNVRNHRE</sequence>
<evidence type="ECO:0000256" key="4">
    <source>
        <dbReference type="ARBA" id="ARBA00022884"/>
    </source>
</evidence>
<protein>
    <recommendedName>
        <fullName evidence="3">U1 small nuclear ribonucleoprotein 70 kDa</fullName>
    </recommendedName>
</protein>
<feature type="compositionally biased region" description="Basic and acidic residues" evidence="8">
    <location>
        <begin position="62"/>
        <end position="72"/>
    </location>
</feature>
<comment type="subcellular location">
    <subcellularLocation>
        <location evidence="1">Nucleus speckle</location>
    </subcellularLocation>
    <subcellularLocation>
        <location evidence="2">Nucleus</location>
        <location evidence="2">Nucleoplasm</location>
    </subcellularLocation>
</comment>
<accession>A0A2T9YN90</accession>
<dbReference type="GO" id="GO:0003729">
    <property type="term" value="F:mRNA binding"/>
    <property type="evidence" value="ECO:0007669"/>
    <property type="project" value="TreeGrafter"/>
</dbReference>
<dbReference type="EMBL" id="MBFR01000114">
    <property type="protein sequence ID" value="PVU93808.1"/>
    <property type="molecule type" value="Genomic_DNA"/>
</dbReference>
<feature type="compositionally biased region" description="Polar residues" evidence="8">
    <location>
        <begin position="38"/>
        <end position="61"/>
    </location>
</feature>
<evidence type="ECO:0000313" key="10">
    <source>
        <dbReference type="EMBL" id="PVU93808.1"/>
    </source>
</evidence>
<dbReference type="CDD" id="cd12236">
    <property type="entry name" value="RRM_snRNP70"/>
    <property type="match status" value="1"/>
</dbReference>
<evidence type="ECO:0000256" key="3">
    <source>
        <dbReference type="ARBA" id="ARBA00016996"/>
    </source>
</evidence>
<evidence type="ECO:0000256" key="1">
    <source>
        <dbReference type="ARBA" id="ARBA00004324"/>
    </source>
</evidence>
<dbReference type="InterPro" id="IPR034143">
    <property type="entry name" value="snRNP70_RRM"/>
</dbReference>
<dbReference type="InterPro" id="IPR000504">
    <property type="entry name" value="RRM_dom"/>
</dbReference>
<dbReference type="Pfam" id="PF12220">
    <property type="entry name" value="U1snRNP70_N"/>
    <property type="match status" value="1"/>
</dbReference>
<feature type="region of interest" description="Disordered" evidence="8">
    <location>
        <begin position="186"/>
        <end position="270"/>
    </location>
</feature>
<dbReference type="InterPro" id="IPR022023">
    <property type="entry name" value="U1snRNP70_N"/>
</dbReference>
<dbReference type="STRING" id="133385.A0A2T9YN90"/>
<evidence type="ECO:0000259" key="9">
    <source>
        <dbReference type="PROSITE" id="PS50102"/>
    </source>
</evidence>
<keyword evidence="5" id="KW-0539">Nucleus</keyword>
<dbReference type="Gene3D" id="3.30.70.330">
    <property type="match status" value="1"/>
</dbReference>
<dbReference type="OrthoDB" id="4207594at2759"/>
<dbReference type="GO" id="GO:0016607">
    <property type="term" value="C:nuclear speck"/>
    <property type="evidence" value="ECO:0007669"/>
    <property type="project" value="UniProtKB-SubCell"/>
</dbReference>
<dbReference type="PROSITE" id="PS50102">
    <property type="entry name" value="RRM"/>
    <property type="match status" value="1"/>
</dbReference>
<dbReference type="Proteomes" id="UP000245383">
    <property type="component" value="Unassembled WGS sequence"/>
</dbReference>
<dbReference type="GO" id="GO:0000398">
    <property type="term" value="P:mRNA splicing, via spliceosome"/>
    <property type="evidence" value="ECO:0007669"/>
    <property type="project" value="TreeGrafter"/>
</dbReference>
<evidence type="ECO:0000256" key="2">
    <source>
        <dbReference type="ARBA" id="ARBA00004642"/>
    </source>
</evidence>
<dbReference type="GO" id="GO:0071011">
    <property type="term" value="C:precatalytic spliceosome"/>
    <property type="evidence" value="ECO:0007669"/>
    <property type="project" value="TreeGrafter"/>
</dbReference>
<feature type="domain" description="RRM" evidence="9">
    <location>
        <begin position="101"/>
        <end position="178"/>
    </location>
</feature>
<keyword evidence="4 7" id="KW-0694">RNA-binding</keyword>
<keyword evidence="11" id="KW-1185">Reference proteome</keyword>
<evidence type="ECO:0000313" key="11">
    <source>
        <dbReference type="Proteomes" id="UP000245383"/>
    </source>
</evidence>
<organism evidence="10 11">
    <name type="scientific">Smittium simulii</name>
    <dbReference type="NCBI Taxonomy" id="133385"/>
    <lineage>
        <taxon>Eukaryota</taxon>
        <taxon>Fungi</taxon>
        <taxon>Fungi incertae sedis</taxon>
        <taxon>Zoopagomycota</taxon>
        <taxon>Kickxellomycotina</taxon>
        <taxon>Harpellomycetes</taxon>
        <taxon>Harpellales</taxon>
        <taxon>Legeriomycetaceae</taxon>
        <taxon>Smittium</taxon>
    </lineage>
</organism>
<dbReference type="PANTHER" id="PTHR13952:SF5">
    <property type="entry name" value="U1 SMALL NUCLEAR RIBONUCLEOPROTEIN 70 KDA"/>
    <property type="match status" value="1"/>
</dbReference>
<dbReference type="FunFam" id="3.30.70.330:FF:001585">
    <property type="entry name" value="U1 small nuclear ribonucleoprotein 70 kDa"/>
    <property type="match status" value="1"/>
</dbReference>